<proteinExistence type="predicted"/>
<dbReference type="GO" id="GO:0008235">
    <property type="term" value="F:metalloexopeptidase activity"/>
    <property type="evidence" value="ECO:0007669"/>
    <property type="project" value="InterPro"/>
</dbReference>
<dbReference type="Pfam" id="PF04389">
    <property type="entry name" value="Peptidase_M28"/>
    <property type="match status" value="1"/>
</dbReference>
<dbReference type="Gene3D" id="3.40.630.10">
    <property type="entry name" value="Zn peptidases"/>
    <property type="match status" value="1"/>
</dbReference>
<comment type="caution">
    <text evidence="2">The sequence shown here is derived from an EMBL/GenBank/DDBJ whole genome shotgun (WGS) entry which is preliminary data.</text>
</comment>
<gene>
    <name evidence="2" type="ORF">LCGC14_2750950</name>
</gene>
<dbReference type="PANTHER" id="PTHR12147:SF26">
    <property type="entry name" value="PEPTIDASE M28 DOMAIN-CONTAINING PROTEIN"/>
    <property type="match status" value="1"/>
</dbReference>
<feature type="domain" description="Peptidase M28" evidence="1">
    <location>
        <begin position="94"/>
        <end position="301"/>
    </location>
</feature>
<dbReference type="EMBL" id="LAZR01050294">
    <property type="protein sequence ID" value="KKK87666.1"/>
    <property type="molecule type" value="Genomic_DNA"/>
</dbReference>
<dbReference type="InterPro" id="IPR045175">
    <property type="entry name" value="M28_fam"/>
</dbReference>
<sequence>MKNNILICYIFILFICSLSCSQAKINVQWLPNDFQKDAFKHVEYLANLGTRDAGSVTEKKAITYIQKELEEAGLIVAVESFEIAGRMKDKISSNIVASIKPMSNINKEIIISAHLDSYGGPGANDNGSGIGVLIELAKYFANSKSELPYNLKFVAFGAEELGLLGSRAYIKKHQENLHECKLLFNMDCVGGNKNILIDMRDGIKNIPKQNGKWRLDKSAKLTASNVPEWLSDTILSVCKNLGYKITQISGQGSDHQSFALSGIVATSIVISRNKYSDAEDTPDKVHPESLQKAGNIVANVVLEVM</sequence>
<evidence type="ECO:0000259" key="1">
    <source>
        <dbReference type="Pfam" id="PF04389"/>
    </source>
</evidence>
<organism evidence="2">
    <name type="scientific">marine sediment metagenome</name>
    <dbReference type="NCBI Taxonomy" id="412755"/>
    <lineage>
        <taxon>unclassified sequences</taxon>
        <taxon>metagenomes</taxon>
        <taxon>ecological metagenomes</taxon>
    </lineage>
</organism>
<protein>
    <recommendedName>
        <fullName evidence="1">Peptidase M28 domain-containing protein</fullName>
    </recommendedName>
</protein>
<accession>A0A0F9BTG2</accession>
<dbReference type="InterPro" id="IPR007484">
    <property type="entry name" value="Peptidase_M28"/>
</dbReference>
<reference evidence="2" key="1">
    <citation type="journal article" date="2015" name="Nature">
        <title>Complex archaea that bridge the gap between prokaryotes and eukaryotes.</title>
        <authorList>
            <person name="Spang A."/>
            <person name="Saw J.H."/>
            <person name="Jorgensen S.L."/>
            <person name="Zaremba-Niedzwiedzka K."/>
            <person name="Martijn J."/>
            <person name="Lind A.E."/>
            <person name="van Eijk R."/>
            <person name="Schleper C."/>
            <person name="Guy L."/>
            <person name="Ettema T.J."/>
        </authorList>
    </citation>
    <scope>NUCLEOTIDE SEQUENCE</scope>
</reference>
<name>A0A0F9BTG2_9ZZZZ</name>
<dbReference type="AlphaFoldDB" id="A0A0F9BTG2"/>
<dbReference type="SUPFAM" id="SSF53187">
    <property type="entry name" value="Zn-dependent exopeptidases"/>
    <property type="match status" value="1"/>
</dbReference>
<dbReference type="PANTHER" id="PTHR12147">
    <property type="entry name" value="METALLOPEPTIDASE M28 FAMILY MEMBER"/>
    <property type="match status" value="1"/>
</dbReference>
<feature type="non-terminal residue" evidence="2">
    <location>
        <position position="305"/>
    </location>
</feature>
<dbReference type="GO" id="GO:0006508">
    <property type="term" value="P:proteolysis"/>
    <property type="evidence" value="ECO:0007669"/>
    <property type="project" value="InterPro"/>
</dbReference>
<evidence type="ECO:0000313" key="2">
    <source>
        <dbReference type="EMBL" id="KKK87666.1"/>
    </source>
</evidence>